<feature type="transmembrane region" description="Helical" evidence="8">
    <location>
        <begin position="164"/>
        <end position="186"/>
    </location>
</feature>
<evidence type="ECO:0000256" key="2">
    <source>
        <dbReference type="ARBA" id="ARBA00009142"/>
    </source>
</evidence>
<evidence type="ECO:0000256" key="8">
    <source>
        <dbReference type="RuleBase" id="RU363041"/>
    </source>
</evidence>
<evidence type="ECO:0000313" key="10">
    <source>
        <dbReference type="Proteomes" id="UP001320148"/>
    </source>
</evidence>
<feature type="transmembrane region" description="Helical" evidence="8">
    <location>
        <begin position="6"/>
        <end position="29"/>
    </location>
</feature>
<comment type="similarity">
    <text evidence="2 8">Belongs to the 4-toluene sulfonate uptake permease (TSUP) (TC 2.A.102) family.</text>
</comment>
<evidence type="ECO:0000256" key="3">
    <source>
        <dbReference type="ARBA" id="ARBA00022448"/>
    </source>
</evidence>
<keyword evidence="7 8" id="KW-0472">Membrane</keyword>
<evidence type="ECO:0000256" key="1">
    <source>
        <dbReference type="ARBA" id="ARBA00004651"/>
    </source>
</evidence>
<name>A0ABM7PKC1_9BACT</name>
<evidence type="ECO:0000256" key="7">
    <source>
        <dbReference type="ARBA" id="ARBA00023136"/>
    </source>
</evidence>
<dbReference type="Pfam" id="PF01925">
    <property type="entry name" value="TauE"/>
    <property type="match status" value="1"/>
</dbReference>
<keyword evidence="3" id="KW-0813">Transport</keyword>
<dbReference type="InterPro" id="IPR052017">
    <property type="entry name" value="TSUP"/>
</dbReference>
<keyword evidence="10" id="KW-1185">Reference proteome</keyword>
<feature type="transmembrane region" description="Helical" evidence="8">
    <location>
        <begin position="192"/>
        <end position="212"/>
    </location>
</feature>
<reference evidence="9 10" key="1">
    <citation type="submission" date="2021-02" db="EMBL/GenBank/DDBJ databases">
        <title>Complete genome of Desulfoluna sp. strain ASN36.</title>
        <authorList>
            <person name="Takahashi A."/>
            <person name="Kojima H."/>
            <person name="Fukui M."/>
        </authorList>
    </citation>
    <scope>NUCLEOTIDE SEQUENCE [LARGE SCALE GENOMIC DNA]</scope>
    <source>
        <strain evidence="9 10">ASN36</strain>
    </source>
</reference>
<organism evidence="9 10">
    <name type="scientific">Desulfoluna limicola</name>
    <dbReference type="NCBI Taxonomy" id="2810562"/>
    <lineage>
        <taxon>Bacteria</taxon>
        <taxon>Pseudomonadati</taxon>
        <taxon>Thermodesulfobacteriota</taxon>
        <taxon>Desulfobacteria</taxon>
        <taxon>Desulfobacterales</taxon>
        <taxon>Desulfolunaceae</taxon>
        <taxon>Desulfoluna</taxon>
    </lineage>
</organism>
<accession>A0ABM7PKC1</accession>
<gene>
    <name evidence="9" type="ORF">DSLASN_33680</name>
</gene>
<evidence type="ECO:0000256" key="6">
    <source>
        <dbReference type="ARBA" id="ARBA00022989"/>
    </source>
</evidence>
<proteinExistence type="inferred from homology"/>
<dbReference type="PANTHER" id="PTHR30269">
    <property type="entry name" value="TRANSMEMBRANE PROTEIN YFCA"/>
    <property type="match status" value="1"/>
</dbReference>
<dbReference type="Proteomes" id="UP001320148">
    <property type="component" value="Chromosome"/>
</dbReference>
<evidence type="ECO:0000313" key="9">
    <source>
        <dbReference type="EMBL" id="BCS97736.1"/>
    </source>
</evidence>
<dbReference type="PANTHER" id="PTHR30269:SF37">
    <property type="entry name" value="MEMBRANE TRANSPORTER PROTEIN"/>
    <property type="match status" value="1"/>
</dbReference>
<sequence length="245" mass="26274">MNDYLITALFWGLGGFVNGIAGFGAALIAMPLVTQFIDMTIAVPAGTIIALSMNTQTGLTYRKYADWDRLRPLILGAFPGALTGVTLMKKLPGDCLKLGMGCFLITYAIWGLFFEGKSRRVVSRHWGFLAGLCSSAIGTSFGMGGPPTIVYTSLTGWKRDEIKAGIGSFFMCAGVIMITAQVLSGLQSFESVTLAMVSIPSAVLGGWGGIRASRFIGEFSYRRILFTVLACMGVMILYRAVMAVL</sequence>
<evidence type="ECO:0000256" key="4">
    <source>
        <dbReference type="ARBA" id="ARBA00022475"/>
    </source>
</evidence>
<feature type="transmembrane region" description="Helical" evidence="8">
    <location>
        <begin position="36"/>
        <end position="53"/>
    </location>
</feature>
<feature type="transmembrane region" description="Helical" evidence="8">
    <location>
        <begin position="95"/>
        <end position="114"/>
    </location>
</feature>
<keyword evidence="6 8" id="KW-1133">Transmembrane helix</keyword>
<dbReference type="EMBL" id="AP024488">
    <property type="protein sequence ID" value="BCS97736.1"/>
    <property type="molecule type" value="Genomic_DNA"/>
</dbReference>
<dbReference type="InterPro" id="IPR002781">
    <property type="entry name" value="TM_pro_TauE-like"/>
</dbReference>
<keyword evidence="5 8" id="KW-0812">Transmembrane</keyword>
<dbReference type="RefSeq" id="WP_236889135.1">
    <property type="nucleotide sequence ID" value="NZ_AP024488.1"/>
</dbReference>
<feature type="transmembrane region" description="Helical" evidence="8">
    <location>
        <begin position="126"/>
        <end position="152"/>
    </location>
</feature>
<protein>
    <recommendedName>
        <fullName evidence="8">Probable membrane transporter protein</fullName>
    </recommendedName>
</protein>
<feature type="transmembrane region" description="Helical" evidence="8">
    <location>
        <begin position="224"/>
        <end position="241"/>
    </location>
</feature>
<keyword evidence="4 8" id="KW-1003">Cell membrane</keyword>
<comment type="subcellular location">
    <subcellularLocation>
        <location evidence="1 8">Cell membrane</location>
        <topology evidence="1 8">Multi-pass membrane protein</topology>
    </subcellularLocation>
</comment>
<evidence type="ECO:0000256" key="5">
    <source>
        <dbReference type="ARBA" id="ARBA00022692"/>
    </source>
</evidence>